<evidence type="ECO:0000256" key="1">
    <source>
        <dbReference type="SAM" id="MobiDB-lite"/>
    </source>
</evidence>
<dbReference type="EMBL" id="CCYD01000252">
    <property type="protein sequence ID" value="CEG36925.1"/>
    <property type="molecule type" value="Genomic_DNA"/>
</dbReference>
<sequence length="170" mass="19302">MVCLRISPTRHGDAQANEKFARILSSDKDSPQKLAHPAVLHKLQRQARCLQDENTIAQPQPDCPRKHQHASVGPDELVHYLGCLVSLRDIFNDNRLHVLGRHGLRPEHKYSVSTRRRRSVKANARSDKPRTNSATRPLWKTSVLICRTETCGKGFFTLHDLLTSDLLRSS</sequence>
<dbReference type="RefSeq" id="XP_024573294.1">
    <property type="nucleotide sequence ID" value="XM_024722193.1"/>
</dbReference>
<dbReference type="AlphaFoldDB" id="A0A0P1A9I7"/>
<evidence type="ECO:0000313" key="3">
    <source>
        <dbReference type="Proteomes" id="UP000054928"/>
    </source>
</evidence>
<dbReference type="Proteomes" id="UP000054928">
    <property type="component" value="Unassembled WGS sequence"/>
</dbReference>
<proteinExistence type="predicted"/>
<protein>
    <submittedName>
        <fullName evidence="2">Uncharacterized protein</fullName>
    </submittedName>
</protein>
<reference evidence="3" key="1">
    <citation type="submission" date="2014-09" db="EMBL/GenBank/DDBJ databases">
        <authorList>
            <person name="Sharma Rahul"/>
            <person name="Thines Marco"/>
        </authorList>
    </citation>
    <scope>NUCLEOTIDE SEQUENCE [LARGE SCALE GENOMIC DNA]</scope>
</reference>
<accession>A0A0P1A9I7</accession>
<evidence type="ECO:0000313" key="2">
    <source>
        <dbReference type="EMBL" id="CEG36925.1"/>
    </source>
</evidence>
<feature type="region of interest" description="Disordered" evidence="1">
    <location>
        <begin position="109"/>
        <end position="134"/>
    </location>
</feature>
<organism evidence="2 3">
    <name type="scientific">Plasmopara halstedii</name>
    <name type="common">Downy mildew of sunflower</name>
    <dbReference type="NCBI Taxonomy" id="4781"/>
    <lineage>
        <taxon>Eukaryota</taxon>
        <taxon>Sar</taxon>
        <taxon>Stramenopiles</taxon>
        <taxon>Oomycota</taxon>
        <taxon>Peronosporomycetes</taxon>
        <taxon>Peronosporales</taxon>
        <taxon>Peronosporaceae</taxon>
        <taxon>Plasmopara</taxon>
    </lineage>
</organism>
<dbReference type="GeneID" id="36399231"/>
<name>A0A0P1A9I7_PLAHL</name>
<keyword evidence="3" id="KW-1185">Reference proteome</keyword>